<protein>
    <submittedName>
        <fullName evidence="1">Uncharacterized protein</fullName>
    </submittedName>
</protein>
<keyword evidence="2" id="KW-1185">Reference proteome</keyword>
<comment type="caution">
    <text evidence="1">The sequence shown here is derived from an EMBL/GenBank/DDBJ whole genome shotgun (WGS) entry which is preliminary data.</text>
</comment>
<dbReference type="AlphaFoldDB" id="A0A8X6QZN5"/>
<organism evidence="1 2">
    <name type="scientific">Nephila pilipes</name>
    <name type="common">Giant wood spider</name>
    <name type="synonym">Nephila maculata</name>
    <dbReference type="NCBI Taxonomy" id="299642"/>
    <lineage>
        <taxon>Eukaryota</taxon>
        <taxon>Metazoa</taxon>
        <taxon>Ecdysozoa</taxon>
        <taxon>Arthropoda</taxon>
        <taxon>Chelicerata</taxon>
        <taxon>Arachnida</taxon>
        <taxon>Araneae</taxon>
        <taxon>Araneomorphae</taxon>
        <taxon>Entelegynae</taxon>
        <taxon>Araneoidea</taxon>
        <taxon>Nephilidae</taxon>
        <taxon>Nephila</taxon>
    </lineage>
</organism>
<evidence type="ECO:0000313" key="2">
    <source>
        <dbReference type="Proteomes" id="UP000887013"/>
    </source>
</evidence>
<name>A0A8X6QZN5_NEPPI</name>
<gene>
    <name evidence="1" type="ORF">NPIL_207471</name>
</gene>
<sequence length="87" mass="10225">MEIWNEGVLFSFRPFVYPPQAKSFVIEVPRETLRINFRVNCEKGSGLTTPHLEPVLTLKGCLFQDIRTKDTKRKHIHHLTQKKEPNH</sequence>
<accession>A0A8X6QZN5</accession>
<dbReference type="EMBL" id="BMAW01086162">
    <property type="protein sequence ID" value="GFU46320.1"/>
    <property type="molecule type" value="Genomic_DNA"/>
</dbReference>
<proteinExistence type="predicted"/>
<evidence type="ECO:0000313" key="1">
    <source>
        <dbReference type="EMBL" id="GFU46320.1"/>
    </source>
</evidence>
<reference evidence="1" key="1">
    <citation type="submission" date="2020-08" db="EMBL/GenBank/DDBJ databases">
        <title>Multicomponent nature underlies the extraordinary mechanical properties of spider dragline silk.</title>
        <authorList>
            <person name="Kono N."/>
            <person name="Nakamura H."/>
            <person name="Mori M."/>
            <person name="Yoshida Y."/>
            <person name="Ohtoshi R."/>
            <person name="Malay A.D."/>
            <person name="Moran D.A.P."/>
            <person name="Tomita M."/>
            <person name="Numata K."/>
            <person name="Arakawa K."/>
        </authorList>
    </citation>
    <scope>NUCLEOTIDE SEQUENCE</scope>
</reference>
<dbReference type="Proteomes" id="UP000887013">
    <property type="component" value="Unassembled WGS sequence"/>
</dbReference>